<dbReference type="GO" id="GO:0046872">
    <property type="term" value="F:metal ion binding"/>
    <property type="evidence" value="ECO:0007669"/>
    <property type="project" value="UniProtKB-KW"/>
</dbReference>
<keyword evidence="3" id="KW-0540">Nuclease</keyword>
<evidence type="ECO:0000256" key="6">
    <source>
        <dbReference type="ARBA" id="ARBA00022842"/>
    </source>
</evidence>
<reference evidence="9 10" key="1">
    <citation type="submission" date="2019-04" db="EMBL/GenBank/DDBJ databases">
        <authorList>
            <person name="Van Vliet M D."/>
        </authorList>
    </citation>
    <scope>NUCLEOTIDE SEQUENCE [LARGE SCALE GENOMIC DNA]</scope>
    <source>
        <strain evidence="9 10">F21</strain>
    </source>
</reference>
<dbReference type="SUPFAM" id="SSF88723">
    <property type="entry name" value="PIN domain-like"/>
    <property type="match status" value="1"/>
</dbReference>
<evidence type="ECO:0000256" key="5">
    <source>
        <dbReference type="ARBA" id="ARBA00022801"/>
    </source>
</evidence>
<dbReference type="Proteomes" id="UP000346198">
    <property type="component" value="Unassembled WGS sequence"/>
</dbReference>
<evidence type="ECO:0000256" key="1">
    <source>
        <dbReference type="ARBA" id="ARBA00001946"/>
    </source>
</evidence>
<dbReference type="PANTHER" id="PTHR33653:SF1">
    <property type="entry name" value="RIBONUCLEASE VAPC2"/>
    <property type="match status" value="1"/>
</dbReference>
<sequence>MKAFIDADVLIWHLRGERKAINYLRKMVNDPAMELWTGAMQRAEVVFFMRPNEEELTMLLLSQFKTAVVDQSIVDEAGRLFRTWNPSHGVDPNDALLAATALVNGGQIHTLNKKHYPMKDVVVNKAW</sequence>
<dbReference type="PANTHER" id="PTHR33653">
    <property type="entry name" value="RIBONUCLEASE VAPC2"/>
    <property type="match status" value="1"/>
</dbReference>
<keyword evidence="2" id="KW-1277">Toxin-antitoxin system</keyword>
<dbReference type="RefSeq" id="WP_136061272.1">
    <property type="nucleotide sequence ID" value="NZ_CAAHFH010000001.1"/>
</dbReference>
<comment type="cofactor">
    <cofactor evidence="1">
        <name>Mg(2+)</name>
        <dbReference type="ChEBI" id="CHEBI:18420"/>
    </cofactor>
</comment>
<evidence type="ECO:0000256" key="3">
    <source>
        <dbReference type="ARBA" id="ARBA00022722"/>
    </source>
</evidence>
<gene>
    <name evidence="9" type="ORF">SCARR_01878</name>
</gene>
<protein>
    <submittedName>
        <fullName evidence="9">Ribonuclease VapC19</fullName>
    </submittedName>
</protein>
<dbReference type="AlphaFoldDB" id="A0A6C2UI63"/>
<evidence type="ECO:0000313" key="10">
    <source>
        <dbReference type="Proteomes" id="UP000346198"/>
    </source>
</evidence>
<dbReference type="InterPro" id="IPR050556">
    <property type="entry name" value="Type_II_TA_system_RNase"/>
</dbReference>
<evidence type="ECO:0000259" key="8">
    <source>
        <dbReference type="Pfam" id="PF01850"/>
    </source>
</evidence>
<keyword evidence="5" id="KW-0378">Hydrolase</keyword>
<feature type="domain" description="PIN" evidence="8">
    <location>
        <begin position="4"/>
        <end position="114"/>
    </location>
</feature>
<evidence type="ECO:0000313" key="9">
    <source>
        <dbReference type="EMBL" id="VGO19818.1"/>
    </source>
</evidence>
<evidence type="ECO:0000256" key="7">
    <source>
        <dbReference type="ARBA" id="ARBA00038093"/>
    </source>
</evidence>
<dbReference type="GO" id="GO:0004518">
    <property type="term" value="F:nuclease activity"/>
    <property type="evidence" value="ECO:0007669"/>
    <property type="project" value="UniProtKB-KW"/>
</dbReference>
<dbReference type="Gene3D" id="3.40.50.1010">
    <property type="entry name" value="5'-nuclease"/>
    <property type="match status" value="1"/>
</dbReference>
<evidence type="ECO:0000256" key="4">
    <source>
        <dbReference type="ARBA" id="ARBA00022723"/>
    </source>
</evidence>
<name>A0A6C2UI63_9BACT</name>
<keyword evidence="4" id="KW-0479">Metal-binding</keyword>
<dbReference type="GO" id="GO:0016787">
    <property type="term" value="F:hydrolase activity"/>
    <property type="evidence" value="ECO:0007669"/>
    <property type="project" value="UniProtKB-KW"/>
</dbReference>
<dbReference type="InterPro" id="IPR029060">
    <property type="entry name" value="PIN-like_dom_sf"/>
</dbReference>
<dbReference type="EMBL" id="CAAHFH010000001">
    <property type="protein sequence ID" value="VGO19818.1"/>
    <property type="molecule type" value="Genomic_DNA"/>
</dbReference>
<keyword evidence="10" id="KW-1185">Reference proteome</keyword>
<accession>A0A6C2UI63</accession>
<organism evidence="9 10">
    <name type="scientific">Pontiella sulfatireligans</name>
    <dbReference type="NCBI Taxonomy" id="2750658"/>
    <lineage>
        <taxon>Bacteria</taxon>
        <taxon>Pseudomonadati</taxon>
        <taxon>Kiritimatiellota</taxon>
        <taxon>Kiritimatiellia</taxon>
        <taxon>Kiritimatiellales</taxon>
        <taxon>Pontiellaceae</taxon>
        <taxon>Pontiella</taxon>
    </lineage>
</organism>
<dbReference type="InterPro" id="IPR002716">
    <property type="entry name" value="PIN_dom"/>
</dbReference>
<comment type="similarity">
    <text evidence="7">Belongs to the PINc/VapC protein family.</text>
</comment>
<proteinExistence type="inferred from homology"/>
<keyword evidence="6" id="KW-0460">Magnesium</keyword>
<dbReference type="Pfam" id="PF01850">
    <property type="entry name" value="PIN"/>
    <property type="match status" value="1"/>
</dbReference>
<evidence type="ECO:0000256" key="2">
    <source>
        <dbReference type="ARBA" id="ARBA00022649"/>
    </source>
</evidence>